<feature type="region of interest" description="Disordered" evidence="1">
    <location>
        <begin position="235"/>
        <end position="262"/>
    </location>
</feature>
<evidence type="ECO:0000313" key="2">
    <source>
        <dbReference type="EMBL" id="KQJ81626.2"/>
    </source>
</evidence>
<reference evidence="2" key="2">
    <citation type="submission" date="2017-06" db="EMBL/GenBank/DDBJ databases">
        <title>WGS assembly of Brachypodium distachyon.</title>
        <authorList>
            <consortium name="The International Brachypodium Initiative"/>
            <person name="Lucas S."/>
            <person name="Harmon-Smith M."/>
            <person name="Lail K."/>
            <person name="Tice H."/>
            <person name="Grimwood J."/>
            <person name="Bruce D."/>
            <person name="Barry K."/>
            <person name="Shu S."/>
            <person name="Lindquist E."/>
            <person name="Wang M."/>
            <person name="Pitluck S."/>
            <person name="Vogel J.P."/>
            <person name="Garvin D.F."/>
            <person name="Mockler T.C."/>
            <person name="Schmutz J."/>
            <person name="Rokhsar D."/>
            <person name="Bevan M.W."/>
        </authorList>
    </citation>
    <scope>NUCLEOTIDE SEQUENCE</scope>
    <source>
        <strain evidence="2">Bd21</strain>
    </source>
</reference>
<feature type="compositionally biased region" description="Gly residues" evidence="1">
    <location>
        <begin position="278"/>
        <end position="299"/>
    </location>
</feature>
<evidence type="ECO:0000313" key="3">
    <source>
        <dbReference type="EnsemblPlants" id="KQJ81626"/>
    </source>
</evidence>
<sequence length="390" mass="39799">MGAAAGMGGMAAPPAAERLRNSMQSSTASLRYESAYAGDGLAMRTDAVRDGLMRTDAALDGALAACGCCCCGCRRAALQAGDEEDDTADSIASRRSASRTRSITDDDDDDDAVGGAGAGAPPCFRGARRRAPPLPPPPRSLGMHVGMSALRGSAGVGWKNIWASISDNHSCGGGGGAVGSHRQQRVACRQLGEVGRRRQLRAEAAGRDHGGSKAARWGHMPVSGRARAEAALRARAEAAPVRSRGGGGTGPRRRRRAELARRRRDGLTEAAAVAMGSHAGGAGSSRVGGSGPCSHGGGSETTVQARWCVPYPSQASAPCTSSDGTGSDGVGTGSSSRGACWKEARGSSSSEWGRTPAVRGTNFGDSSGQGAGERERGAEREIERVPQELT</sequence>
<keyword evidence="4" id="KW-1185">Reference proteome</keyword>
<evidence type="ECO:0000256" key="1">
    <source>
        <dbReference type="SAM" id="MobiDB-lite"/>
    </source>
</evidence>
<reference evidence="3" key="3">
    <citation type="submission" date="2018-08" db="UniProtKB">
        <authorList>
            <consortium name="EnsemblPlants"/>
        </authorList>
    </citation>
    <scope>IDENTIFICATION</scope>
    <source>
        <strain evidence="3">cv. Bd21</strain>
    </source>
</reference>
<dbReference type="AlphaFoldDB" id="A0A0Q3GLJ1"/>
<name>A0A0Q3GLJ1_BRADI</name>
<dbReference type="InParanoid" id="A0A0Q3GLJ1"/>
<accession>A0A0Q3GLJ1</accession>
<feature type="compositionally biased region" description="Basic and acidic residues" evidence="1">
    <location>
        <begin position="372"/>
        <end position="390"/>
    </location>
</feature>
<proteinExistence type="predicted"/>
<reference evidence="2 3" key="1">
    <citation type="journal article" date="2010" name="Nature">
        <title>Genome sequencing and analysis of the model grass Brachypodium distachyon.</title>
        <authorList>
            <consortium name="International Brachypodium Initiative"/>
        </authorList>
    </citation>
    <scope>NUCLEOTIDE SEQUENCE [LARGE SCALE GENOMIC DNA]</scope>
    <source>
        <strain evidence="2 3">Bd21</strain>
    </source>
</reference>
<dbReference type="EMBL" id="CM000884">
    <property type="protein sequence ID" value="KQJ81626.2"/>
    <property type="molecule type" value="Genomic_DNA"/>
</dbReference>
<protein>
    <submittedName>
        <fullName evidence="2 3">Uncharacterized protein</fullName>
    </submittedName>
</protein>
<feature type="region of interest" description="Disordered" evidence="1">
    <location>
        <begin position="82"/>
        <end position="145"/>
    </location>
</feature>
<gene>
    <name evidence="2" type="ORF">BRADI_5g01863v3</name>
</gene>
<feature type="compositionally biased region" description="Low complexity" evidence="1">
    <location>
        <begin position="89"/>
        <end position="101"/>
    </location>
</feature>
<dbReference type="Proteomes" id="UP000008810">
    <property type="component" value="Chromosome 5"/>
</dbReference>
<evidence type="ECO:0000313" key="4">
    <source>
        <dbReference type="Proteomes" id="UP000008810"/>
    </source>
</evidence>
<feature type="compositionally biased region" description="Basic residues" evidence="1">
    <location>
        <begin position="251"/>
        <end position="262"/>
    </location>
</feature>
<feature type="region of interest" description="Disordered" evidence="1">
    <location>
        <begin position="276"/>
        <end position="390"/>
    </location>
</feature>
<dbReference type="EnsemblPlants" id="KQJ81626">
    <property type="protein sequence ID" value="KQJ81626"/>
    <property type="gene ID" value="BRADI_5g01863v3"/>
</dbReference>
<organism evidence="2">
    <name type="scientific">Brachypodium distachyon</name>
    <name type="common">Purple false brome</name>
    <name type="synonym">Trachynia distachya</name>
    <dbReference type="NCBI Taxonomy" id="15368"/>
    <lineage>
        <taxon>Eukaryota</taxon>
        <taxon>Viridiplantae</taxon>
        <taxon>Streptophyta</taxon>
        <taxon>Embryophyta</taxon>
        <taxon>Tracheophyta</taxon>
        <taxon>Spermatophyta</taxon>
        <taxon>Magnoliopsida</taxon>
        <taxon>Liliopsida</taxon>
        <taxon>Poales</taxon>
        <taxon>Poaceae</taxon>
        <taxon>BOP clade</taxon>
        <taxon>Pooideae</taxon>
        <taxon>Stipodae</taxon>
        <taxon>Brachypodieae</taxon>
        <taxon>Brachypodium</taxon>
    </lineage>
</organism>
<dbReference type="Gramene" id="KQJ81626">
    <property type="protein sequence ID" value="KQJ81626"/>
    <property type="gene ID" value="BRADI_5g01863v3"/>
</dbReference>